<evidence type="ECO:0000313" key="2">
    <source>
        <dbReference type="EMBL" id="HIY69589.1"/>
    </source>
</evidence>
<reference evidence="2" key="1">
    <citation type="journal article" date="2021" name="PeerJ">
        <title>Extensive microbial diversity within the chicken gut microbiome revealed by metagenomics and culture.</title>
        <authorList>
            <person name="Gilroy R."/>
            <person name="Ravi A."/>
            <person name="Getino M."/>
            <person name="Pursley I."/>
            <person name="Horton D.L."/>
            <person name="Alikhan N.F."/>
            <person name="Baker D."/>
            <person name="Gharbi K."/>
            <person name="Hall N."/>
            <person name="Watson M."/>
            <person name="Adriaenssens E.M."/>
            <person name="Foster-Nyarko E."/>
            <person name="Jarju S."/>
            <person name="Secka A."/>
            <person name="Antonio M."/>
            <person name="Oren A."/>
            <person name="Chaudhuri R.R."/>
            <person name="La Ragione R."/>
            <person name="Hildebrand F."/>
            <person name="Pallen M.J."/>
        </authorList>
    </citation>
    <scope>NUCLEOTIDE SEQUENCE</scope>
    <source>
        <strain evidence="2">5134</strain>
    </source>
</reference>
<sequence length="86" mass="9898">MEKKQTQNPEHQKQNERMPLTRRNYIMLAIGFAVILLGFILMAGGGSDSPDEFNYAMFSWRRITLAPILVIGGFAFEIYAILKRFN</sequence>
<feature type="transmembrane region" description="Helical" evidence="1">
    <location>
        <begin position="63"/>
        <end position="82"/>
    </location>
</feature>
<keyword evidence="1" id="KW-1133">Transmembrane helix</keyword>
<dbReference type="EMBL" id="DXDA01000068">
    <property type="protein sequence ID" value="HIY69589.1"/>
    <property type="molecule type" value="Genomic_DNA"/>
</dbReference>
<feature type="transmembrane region" description="Helical" evidence="1">
    <location>
        <begin position="25"/>
        <end position="43"/>
    </location>
</feature>
<accession>A0A9D2CD45</accession>
<name>A0A9D2CD45_9BACT</name>
<dbReference type="Proteomes" id="UP000886844">
    <property type="component" value="Unassembled WGS sequence"/>
</dbReference>
<dbReference type="AlphaFoldDB" id="A0A9D2CD45"/>
<organism evidence="2 3">
    <name type="scientific">Candidatus Alistipes intestinigallinarum</name>
    <dbReference type="NCBI Taxonomy" id="2838440"/>
    <lineage>
        <taxon>Bacteria</taxon>
        <taxon>Pseudomonadati</taxon>
        <taxon>Bacteroidota</taxon>
        <taxon>Bacteroidia</taxon>
        <taxon>Bacteroidales</taxon>
        <taxon>Rikenellaceae</taxon>
        <taxon>Alistipes</taxon>
    </lineage>
</organism>
<protein>
    <submittedName>
        <fullName evidence="2">DUF3098 domain-containing protein</fullName>
    </submittedName>
</protein>
<gene>
    <name evidence="2" type="ORF">H9828_09255</name>
</gene>
<comment type="caution">
    <text evidence="2">The sequence shown here is derived from an EMBL/GenBank/DDBJ whole genome shotgun (WGS) entry which is preliminary data.</text>
</comment>
<proteinExistence type="predicted"/>
<evidence type="ECO:0000256" key="1">
    <source>
        <dbReference type="SAM" id="Phobius"/>
    </source>
</evidence>
<keyword evidence="1" id="KW-0812">Transmembrane</keyword>
<evidence type="ECO:0000313" key="3">
    <source>
        <dbReference type="Proteomes" id="UP000886844"/>
    </source>
</evidence>
<keyword evidence="1" id="KW-0472">Membrane</keyword>
<dbReference type="Pfam" id="PF11297">
    <property type="entry name" value="DUF3098"/>
    <property type="match status" value="1"/>
</dbReference>
<dbReference type="InterPro" id="IPR021448">
    <property type="entry name" value="DUF3098"/>
</dbReference>
<reference evidence="2" key="2">
    <citation type="submission" date="2021-04" db="EMBL/GenBank/DDBJ databases">
        <authorList>
            <person name="Gilroy R."/>
        </authorList>
    </citation>
    <scope>NUCLEOTIDE SEQUENCE</scope>
    <source>
        <strain evidence="2">5134</strain>
    </source>
</reference>